<reference evidence="2" key="1">
    <citation type="submission" date="2017-04" db="EMBL/GenBank/DDBJ databases">
        <authorList>
            <person name="Varghese N."/>
            <person name="Submissions S."/>
        </authorList>
    </citation>
    <scope>NUCLEOTIDE SEQUENCE [LARGE SCALE GENOMIC DNA]</scope>
    <source>
        <strain evidence="2">Ballard 720</strain>
    </source>
</reference>
<protein>
    <submittedName>
        <fullName evidence="1">Uncharacterized protein</fullName>
    </submittedName>
</protein>
<evidence type="ECO:0000313" key="2">
    <source>
        <dbReference type="Proteomes" id="UP000192911"/>
    </source>
</evidence>
<sequence length="46" mass="4705">MNADSPVAAACDAARHARAGARHTIARHGAIMHGWQTASQLPEGAA</sequence>
<name>A0A1X7H5A5_TRICW</name>
<evidence type="ECO:0000313" key="1">
    <source>
        <dbReference type="EMBL" id="SMF79770.1"/>
    </source>
</evidence>
<organism evidence="1 2">
    <name type="scientific">Trinickia caryophylli</name>
    <name type="common">Paraburkholderia caryophylli</name>
    <dbReference type="NCBI Taxonomy" id="28094"/>
    <lineage>
        <taxon>Bacteria</taxon>
        <taxon>Pseudomonadati</taxon>
        <taxon>Pseudomonadota</taxon>
        <taxon>Betaproteobacteria</taxon>
        <taxon>Burkholderiales</taxon>
        <taxon>Burkholderiaceae</taxon>
        <taxon>Trinickia</taxon>
    </lineage>
</organism>
<dbReference type="RefSeq" id="WP_158243579.1">
    <property type="nucleotide sequence ID" value="NZ_BSQD01000019.1"/>
</dbReference>
<keyword evidence="2" id="KW-1185">Reference proteome</keyword>
<dbReference type="GeneID" id="95548280"/>
<dbReference type="EMBL" id="FXAH01000021">
    <property type="protein sequence ID" value="SMF79770.1"/>
    <property type="molecule type" value="Genomic_DNA"/>
</dbReference>
<accession>A0A1X7H5A5</accession>
<dbReference type="AlphaFoldDB" id="A0A1X7H5A5"/>
<proteinExistence type="predicted"/>
<gene>
    <name evidence="1" type="ORF">SAMN06295900_12190</name>
</gene>
<dbReference type="Proteomes" id="UP000192911">
    <property type="component" value="Unassembled WGS sequence"/>
</dbReference>